<evidence type="ECO:0000313" key="2">
    <source>
        <dbReference type="Proteomes" id="UP000565579"/>
    </source>
</evidence>
<name>A0A7X0TXD6_9ACTN</name>
<dbReference type="Proteomes" id="UP000565579">
    <property type="component" value="Unassembled WGS sequence"/>
</dbReference>
<gene>
    <name evidence="1" type="ORF">HD593_001874</name>
</gene>
<keyword evidence="2" id="KW-1185">Reference proteome</keyword>
<protein>
    <submittedName>
        <fullName evidence="1">Uncharacterized protein</fullName>
    </submittedName>
</protein>
<dbReference type="RefSeq" id="WP_185101780.1">
    <property type="nucleotide sequence ID" value="NZ_BAAAXY010000169.1"/>
</dbReference>
<accession>A0A7X0TXD6</accession>
<evidence type="ECO:0000313" key="1">
    <source>
        <dbReference type="EMBL" id="MBB6547079.1"/>
    </source>
</evidence>
<dbReference type="AlphaFoldDB" id="A0A7X0TXD6"/>
<sequence>MSGERGKLNQDQFGKAAVLVDAVASAGSAAADESDLAAFDVAEELLPVLVGGALYSSLGRKLGGGR</sequence>
<dbReference type="EMBL" id="JACHMI010000001">
    <property type="protein sequence ID" value="MBB6547079.1"/>
    <property type="molecule type" value="Genomic_DNA"/>
</dbReference>
<organism evidence="1 2">
    <name type="scientific">Nonomuraea rubra</name>
    <dbReference type="NCBI Taxonomy" id="46180"/>
    <lineage>
        <taxon>Bacteria</taxon>
        <taxon>Bacillati</taxon>
        <taxon>Actinomycetota</taxon>
        <taxon>Actinomycetes</taxon>
        <taxon>Streptosporangiales</taxon>
        <taxon>Streptosporangiaceae</taxon>
        <taxon>Nonomuraea</taxon>
    </lineage>
</organism>
<reference evidence="1 2" key="1">
    <citation type="submission" date="2020-08" db="EMBL/GenBank/DDBJ databases">
        <title>Sequencing the genomes of 1000 actinobacteria strains.</title>
        <authorList>
            <person name="Klenk H.-P."/>
        </authorList>
    </citation>
    <scope>NUCLEOTIDE SEQUENCE [LARGE SCALE GENOMIC DNA]</scope>
    <source>
        <strain evidence="1 2">DSM 43768</strain>
    </source>
</reference>
<proteinExistence type="predicted"/>
<comment type="caution">
    <text evidence="1">The sequence shown here is derived from an EMBL/GenBank/DDBJ whole genome shotgun (WGS) entry which is preliminary data.</text>
</comment>